<name>A0A0L6UCW6_9BASI</name>
<dbReference type="Proteomes" id="UP000037035">
    <property type="component" value="Unassembled WGS sequence"/>
</dbReference>
<sequence>VGTASNGKLKASEWHSLFAKHLPLVSLEAFGSVCLIECTHFIKSKSITEDSCSKFDIYYKSYCRTSEALFKGISIRPNHHYAIHIGQLSQIWGPLINLSEFRGERLNGMLQSLSTNNLLGQMEGSMMKCFCQIQRLAHKKEFSKLSMNSANKNVNTHLTLEIYEVLYEHLKKTHPNLRDYREIPHPIGAKVLTRNVTKINQAEIQNRLQVSTKKPQNGVWWDCNGQRSFGFVIDIFRVPDLEDGSTQVVIKRTDLVDLRQVADVDFEWLPILSQMKVAVGVVAPDCYNLIHASSIGGQCLYQELSLGVIGNKFDLIGNKFDLVLWMAVELLTLLDPDPMELRSMVVD</sequence>
<accession>A0A0L6UCW6</accession>
<proteinExistence type="predicted"/>
<evidence type="ECO:0000313" key="1">
    <source>
        <dbReference type="EMBL" id="KNZ46356.1"/>
    </source>
</evidence>
<dbReference type="VEuPathDB" id="FungiDB:VP01_7333g1"/>
<dbReference type="AlphaFoldDB" id="A0A0L6UCW6"/>
<organism evidence="1 2">
    <name type="scientific">Puccinia sorghi</name>
    <dbReference type="NCBI Taxonomy" id="27349"/>
    <lineage>
        <taxon>Eukaryota</taxon>
        <taxon>Fungi</taxon>
        <taxon>Dikarya</taxon>
        <taxon>Basidiomycota</taxon>
        <taxon>Pucciniomycotina</taxon>
        <taxon>Pucciniomycetes</taxon>
        <taxon>Pucciniales</taxon>
        <taxon>Pucciniaceae</taxon>
        <taxon>Puccinia</taxon>
    </lineage>
</organism>
<dbReference type="EMBL" id="LAVV01012754">
    <property type="protein sequence ID" value="KNZ46356.1"/>
    <property type="molecule type" value="Genomic_DNA"/>
</dbReference>
<comment type="caution">
    <text evidence="1">The sequence shown here is derived from an EMBL/GenBank/DDBJ whole genome shotgun (WGS) entry which is preliminary data.</text>
</comment>
<protein>
    <submittedName>
        <fullName evidence="1">Uncharacterized protein</fullName>
    </submittedName>
</protein>
<gene>
    <name evidence="1" type="ORF">VP01_7333g1</name>
</gene>
<feature type="non-terminal residue" evidence="1">
    <location>
        <position position="1"/>
    </location>
</feature>
<dbReference type="OrthoDB" id="2505141at2759"/>
<keyword evidence="2" id="KW-1185">Reference proteome</keyword>
<reference evidence="1 2" key="1">
    <citation type="submission" date="2015-08" db="EMBL/GenBank/DDBJ databases">
        <title>Next Generation Sequencing and Analysis of the Genome of Puccinia sorghi L Schw, the Causal Agent of Maize Common Rust.</title>
        <authorList>
            <person name="Rochi L."/>
            <person name="Burguener G."/>
            <person name="Darino M."/>
            <person name="Turjanski A."/>
            <person name="Kreff E."/>
            <person name="Dieguez M.J."/>
            <person name="Sacco F."/>
        </authorList>
    </citation>
    <scope>NUCLEOTIDE SEQUENCE [LARGE SCALE GENOMIC DNA]</scope>
    <source>
        <strain evidence="1 2">RO10H11247</strain>
    </source>
</reference>
<evidence type="ECO:0000313" key="2">
    <source>
        <dbReference type="Proteomes" id="UP000037035"/>
    </source>
</evidence>